<comment type="subcellular location">
    <subcellularLocation>
        <location evidence="1">Membrane</location>
        <topology evidence="1">Multi-pass membrane protein</topology>
    </subcellularLocation>
</comment>
<keyword evidence="3 5" id="KW-1133">Transmembrane helix</keyword>
<feature type="transmembrane region" description="Helical" evidence="5">
    <location>
        <begin position="224"/>
        <end position="242"/>
    </location>
</feature>
<organism evidence="6 7">
    <name type="scientific">Acipenser ruthenus</name>
    <name type="common">Sterlet sturgeon</name>
    <dbReference type="NCBI Taxonomy" id="7906"/>
    <lineage>
        <taxon>Eukaryota</taxon>
        <taxon>Metazoa</taxon>
        <taxon>Chordata</taxon>
        <taxon>Craniata</taxon>
        <taxon>Vertebrata</taxon>
        <taxon>Euteleostomi</taxon>
        <taxon>Actinopterygii</taxon>
        <taxon>Chondrostei</taxon>
        <taxon>Acipenseriformes</taxon>
        <taxon>Acipenseridae</taxon>
        <taxon>Acipenser</taxon>
    </lineage>
</organism>
<comment type="caution">
    <text evidence="6">The sequence shown here is derived from an EMBL/GenBank/DDBJ whole genome shotgun (WGS) entry which is preliminary data.</text>
</comment>
<keyword evidence="7" id="KW-1185">Reference proteome</keyword>
<evidence type="ECO:0000256" key="3">
    <source>
        <dbReference type="ARBA" id="ARBA00022989"/>
    </source>
</evidence>
<dbReference type="GO" id="GO:0016020">
    <property type="term" value="C:membrane"/>
    <property type="evidence" value="ECO:0007669"/>
    <property type="project" value="UniProtKB-SubCell"/>
</dbReference>
<reference evidence="6 7" key="1">
    <citation type="submission" date="2019-01" db="EMBL/GenBank/DDBJ databases">
        <title>Draft Genome and Complete Hox-Cluster Characterization of the Sterlet Sturgeon (Acipenser ruthenus).</title>
        <authorList>
            <person name="Wei Q."/>
        </authorList>
    </citation>
    <scope>NUCLEOTIDE SEQUENCE [LARGE SCALE GENOMIC DNA]</scope>
    <source>
        <strain evidence="6">WHYD16114868_AA</strain>
        <tissue evidence="6">Blood</tissue>
    </source>
</reference>
<evidence type="ECO:0000256" key="2">
    <source>
        <dbReference type="ARBA" id="ARBA00022692"/>
    </source>
</evidence>
<gene>
    <name evidence="6" type="ORF">EOD39_12036</name>
</gene>
<dbReference type="InterPro" id="IPR005828">
    <property type="entry name" value="MFS_sugar_transport-like"/>
</dbReference>
<feature type="transmembrane region" description="Helical" evidence="5">
    <location>
        <begin position="373"/>
        <end position="391"/>
    </location>
</feature>
<feature type="transmembrane region" description="Helical" evidence="5">
    <location>
        <begin position="342"/>
        <end position="361"/>
    </location>
</feature>
<protein>
    <submittedName>
        <fullName evidence="6">Solute carrier family 22 member 13</fullName>
    </submittedName>
</protein>
<proteinExistence type="predicted"/>
<keyword evidence="2 5" id="KW-0812">Transmembrane</keyword>
<feature type="transmembrane region" description="Helical" evidence="5">
    <location>
        <begin position="283"/>
        <end position="301"/>
    </location>
</feature>
<evidence type="ECO:0000256" key="4">
    <source>
        <dbReference type="ARBA" id="ARBA00023136"/>
    </source>
</evidence>
<feature type="transmembrane region" description="Helical" evidence="5">
    <location>
        <begin position="307"/>
        <end position="330"/>
    </location>
</feature>
<name>A0A444UM66_ACIRT</name>
<sequence>MSYFGEILTAVGEFGAFQKRLLVATCIPNICMAFHVFGQVFTGISVAHHCSTDWILKLSPNLTRQEQWNLTLPKEKDGSFKKCEMYTPVDWDIEAIKAYGLNSTVQCQDGWVYDTSQYTSTLVTEFNLVCDNSGFNELSQSIFMAGLLIGALVFGPLADSILPESARWLLTQGKQEEAKKLILKAAIVNKRTVPETLLHEMEGEKSSKTGSVLDLFRIPRLRRITLIMSYIWFVTSLVYYGLGLNVGNFGLDIYLTQFIFGLVEIPARIGSVPLLENFGRKKCQGAVLLLGGTACLLIIAIPEDVSVAVTVLAVLGKFAIASSFSICYVYSAELFPTVVRQTGVGLVSMSARVGGIIAPLIRLLEVYHSSIPLVIYGVTPLIGSVLCILLPETLNTELPDHTYQTDRSHQ</sequence>
<dbReference type="PANTHER" id="PTHR24064">
    <property type="entry name" value="SOLUTE CARRIER FAMILY 22 MEMBER"/>
    <property type="match status" value="1"/>
</dbReference>
<dbReference type="InterPro" id="IPR036259">
    <property type="entry name" value="MFS_trans_sf"/>
</dbReference>
<dbReference type="GO" id="GO:0022857">
    <property type="term" value="F:transmembrane transporter activity"/>
    <property type="evidence" value="ECO:0007669"/>
    <property type="project" value="InterPro"/>
</dbReference>
<evidence type="ECO:0000256" key="5">
    <source>
        <dbReference type="SAM" id="Phobius"/>
    </source>
</evidence>
<dbReference type="Pfam" id="PF00083">
    <property type="entry name" value="Sugar_tr"/>
    <property type="match status" value="1"/>
</dbReference>
<dbReference type="Gene3D" id="1.20.1250.20">
    <property type="entry name" value="MFS general substrate transporter like domains"/>
    <property type="match status" value="1"/>
</dbReference>
<dbReference type="SUPFAM" id="SSF103473">
    <property type="entry name" value="MFS general substrate transporter"/>
    <property type="match status" value="1"/>
</dbReference>
<evidence type="ECO:0000256" key="1">
    <source>
        <dbReference type="ARBA" id="ARBA00004141"/>
    </source>
</evidence>
<dbReference type="AlphaFoldDB" id="A0A444UM66"/>
<dbReference type="Proteomes" id="UP000289886">
    <property type="component" value="Unassembled WGS sequence"/>
</dbReference>
<evidence type="ECO:0000313" key="6">
    <source>
        <dbReference type="EMBL" id="RXM36279.1"/>
    </source>
</evidence>
<dbReference type="EMBL" id="SCEB01214273">
    <property type="protein sequence ID" value="RXM36279.1"/>
    <property type="molecule type" value="Genomic_DNA"/>
</dbReference>
<evidence type="ECO:0000313" key="7">
    <source>
        <dbReference type="Proteomes" id="UP000289886"/>
    </source>
</evidence>
<feature type="transmembrane region" description="Helical" evidence="5">
    <location>
        <begin position="142"/>
        <end position="162"/>
    </location>
</feature>
<keyword evidence="4 5" id="KW-0472">Membrane</keyword>
<accession>A0A444UM66</accession>
<feature type="transmembrane region" description="Helical" evidence="5">
    <location>
        <begin position="254"/>
        <end position="271"/>
    </location>
</feature>